<evidence type="ECO:0000313" key="2">
    <source>
        <dbReference type="Proteomes" id="UP000799764"/>
    </source>
</evidence>
<dbReference type="EMBL" id="MU001492">
    <property type="protein sequence ID" value="KAF2452032.1"/>
    <property type="molecule type" value="Genomic_DNA"/>
</dbReference>
<dbReference type="Proteomes" id="UP000799764">
    <property type="component" value="Unassembled WGS sequence"/>
</dbReference>
<gene>
    <name evidence="1" type="ORF">P171DRAFT_16991</name>
</gene>
<sequence>MHSRATPCRDIRYHRHSCTKHKCPVSQAHRRFAQCCARRRPAFLLRWDLQDNNKPFLRATTHPWAILANQSRALRSFHATFAEDVLAGYLHQTRSMRLRRCASRLSRRLACCRCDAVPVRSRVRKQSRTAYRTKACHDRKKSETRRSLLLLYLKCTAKAPQSR</sequence>
<proteinExistence type="predicted"/>
<organism evidence="1 2">
    <name type="scientific">Karstenula rhodostoma CBS 690.94</name>
    <dbReference type="NCBI Taxonomy" id="1392251"/>
    <lineage>
        <taxon>Eukaryota</taxon>
        <taxon>Fungi</taxon>
        <taxon>Dikarya</taxon>
        <taxon>Ascomycota</taxon>
        <taxon>Pezizomycotina</taxon>
        <taxon>Dothideomycetes</taxon>
        <taxon>Pleosporomycetidae</taxon>
        <taxon>Pleosporales</taxon>
        <taxon>Massarineae</taxon>
        <taxon>Didymosphaeriaceae</taxon>
        <taxon>Karstenula</taxon>
    </lineage>
</organism>
<dbReference type="AlphaFoldDB" id="A0A9P4UK62"/>
<reference evidence="1" key="1">
    <citation type="journal article" date="2020" name="Stud. Mycol.">
        <title>101 Dothideomycetes genomes: a test case for predicting lifestyles and emergence of pathogens.</title>
        <authorList>
            <person name="Haridas S."/>
            <person name="Albert R."/>
            <person name="Binder M."/>
            <person name="Bloem J."/>
            <person name="Labutti K."/>
            <person name="Salamov A."/>
            <person name="Andreopoulos B."/>
            <person name="Baker S."/>
            <person name="Barry K."/>
            <person name="Bills G."/>
            <person name="Bluhm B."/>
            <person name="Cannon C."/>
            <person name="Castanera R."/>
            <person name="Culley D."/>
            <person name="Daum C."/>
            <person name="Ezra D."/>
            <person name="Gonzalez J."/>
            <person name="Henrissat B."/>
            <person name="Kuo A."/>
            <person name="Liang C."/>
            <person name="Lipzen A."/>
            <person name="Lutzoni F."/>
            <person name="Magnuson J."/>
            <person name="Mondo S."/>
            <person name="Nolan M."/>
            <person name="Ohm R."/>
            <person name="Pangilinan J."/>
            <person name="Park H.-J."/>
            <person name="Ramirez L."/>
            <person name="Alfaro M."/>
            <person name="Sun H."/>
            <person name="Tritt A."/>
            <person name="Yoshinaga Y."/>
            <person name="Zwiers L.-H."/>
            <person name="Turgeon B."/>
            <person name="Goodwin S."/>
            <person name="Spatafora J."/>
            <person name="Crous P."/>
            <person name="Grigoriev I."/>
        </authorList>
    </citation>
    <scope>NUCLEOTIDE SEQUENCE</scope>
    <source>
        <strain evidence="1">CBS 690.94</strain>
    </source>
</reference>
<name>A0A9P4UK62_9PLEO</name>
<evidence type="ECO:0000313" key="1">
    <source>
        <dbReference type="EMBL" id="KAF2452032.1"/>
    </source>
</evidence>
<comment type="caution">
    <text evidence="1">The sequence shown here is derived from an EMBL/GenBank/DDBJ whole genome shotgun (WGS) entry which is preliminary data.</text>
</comment>
<keyword evidence="2" id="KW-1185">Reference proteome</keyword>
<protein>
    <submittedName>
        <fullName evidence="1">Uncharacterized protein</fullName>
    </submittedName>
</protein>
<accession>A0A9P4UK62</accession>